<dbReference type="AlphaFoldDB" id="A0A2P2PT26"/>
<accession>A0A2P2PT26</accession>
<reference evidence="1" key="1">
    <citation type="submission" date="2018-02" db="EMBL/GenBank/DDBJ databases">
        <title>Rhizophora mucronata_Transcriptome.</title>
        <authorList>
            <person name="Meera S.P."/>
            <person name="Sreeshan A."/>
            <person name="Augustine A."/>
        </authorList>
    </citation>
    <scope>NUCLEOTIDE SEQUENCE</scope>
    <source>
        <tissue evidence="1">Leaf</tissue>
    </source>
</reference>
<evidence type="ECO:0000313" key="1">
    <source>
        <dbReference type="EMBL" id="MBX57862.1"/>
    </source>
</evidence>
<sequence length="77" mass="8424">MEVYGIYSRIGGEILEQDCVQWDGLEILGLLGSISGVLNSLSGISHELCVLLDMWHAMDNFLLGAKNLHGLITSLHL</sequence>
<organism evidence="1">
    <name type="scientific">Rhizophora mucronata</name>
    <name type="common">Asiatic mangrove</name>
    <dbReference type="NCBI Taxonomy" id="61149"/>
    <lineage>
        <taxon>Eukaryota</taxon>
        <taxon>Viridiplantae</taxon>
        <taxon>Streptophyta</taxon>
        <taxon>Embryophyta</taxon>
        <taxon>Tracheophyta</taxon>
        <taxon>Spermatophyta</taxon>
        <taxon>Magnoliopsida</taxon>
        <taxon>eudicotyledons</taxon>
        <taxon>Gunneridae</taxon>
        <taxon>Pentapetalae</taxon>
        <taxon>rosids</taxon>
        <taxon>fabids</taxon>
        <taxon>Malpighiales</taxon>
        <taxon>Rhizophoraceae</taxon>
        <taxon>Rhizophora</taxon>
    </lineage>
</organism>
<dbReference type="EMBL" id="GGEC01077378">
    <property type="protein sequence ID" value="MBX57862.1"/>
    <property type="molecule type" value="Transcribed_RNA"/>
</dbReference>
<name>A0A2P2PT26_RHIMU</name>
<protein>
    <submittedName>
        <fullName evidence="1">Uncharacterized protein</fullName>
    </submittedName>
</protein>
<proteinExistence type="predicted"/>